<dbReference type="SUPFAM" id="SSF100950">
    <property type="entry name" value="NagB/RpiA/CoA transferase-like"/>
    <property type="match status" value="1"/>
</dbReference>
<evidence type="ECO:0000313" key="2">
    <source>
        <dbReference type="Proteomes" id="UP001141327"/>
    </source>
</evidence>
<dbReference type="Gene3D" id="3.40.50.1360">
    <property type="match status" value="1"/>
</dbReference>
<dbReference type="Proteomes" id="UP001141327">
    <property type="component" value="Unassembled WGS sequence"/>
</dbReference>
<sequence>MSECTLTCVERVALLRSPLAKSVIGTEKIPTIVAPKFSHLGKLAALRFLEWVLSNPGGVIALPTGKTPEPFIRWTTHYLRTWTSQETQADFASWGLETNGGRKRPDMASLHLVQIGELYPTPSTRSNSLYSELREKYIKPFGLDESKALLMDVDRVGVPEGQTLESLWRSAQPTTGRDAEVGAEDIEVDLTLRYRSARNSQEEAQQRCLTAIDNWCSDYERRIRALGGIGFFLGGIGSDGHILFRSPPADHNSTTGLLPLTYAMQASAAPDLGASRRPASGWRAVALILAAGQQKARAVADAVMCPGPPPALYTHPSAPLHPAVDVPASVLRVLPNVRFYVTPSAASELFERRLALLGTAAHPTAGPAPLPPCTDADVERALVDLSCRTGTPILALRPAHYGGPLRRGRPPAARPAEPAALQALAHGSLLAKLERALRWPSPRRAAASPGAAHGAHPDDIVLSYLPFVVREQELHPGLTQHHFAVLTSGFRSVSNAYLQARLEQDVLPFLQTARFEALWTQGALGCRPPAPGEADPRLACPTARSATAAPIREHPWFDEVNTLLDGLAGSSPVLRSEARAAASCMAWSTTWPCPAPEARAQLEGAVRAALAHLTTAYPGAPTRAWSRPCRTILTTALKTYIREFEHEVLWGFFGWSRSNSARGAPVEEREVDPASAAPLTALMTALRPSIVTSAFDPTDSVPDTRLHSMLAVATALREYRKLGQPHRVLGYRNIWSSFHPCEANVFVPVSMTQLSIVDSAFMSCVSSQKKASFPSPTFDGPFSELSRDIMTRQGTMLKTCLGWDFFQGHPSPQIRACRGFLFLRDMSSDEFLEAVRMRS</sequence>
<dbReference type="PROSITE" id="PS01161">
    <property type="entry name" value="GLC_GALNAC_ISOMERASE"/>
    <property type="match status" value="1"/>
</dbReference>
<accession>A0ABQ8USP2</accession>
<dbReference type="InterPro" id="IPR037171">
    <property type="entry name" value="NagB/RpiA_transferase-like"/>
</dbReference>
<organism evidence="1 2">
    <name type="scientific">Paratrimastix pyriformis</name>
    <dbReference type="NCBI Taxonomy" id="342808"/>
    <lineage>
        <taxon>Eukaryota</taxon>
        <taxon>Metamonada</taxon>
        <taxon>Preaxostyla</taxon>
        <taxon>Paratrimastigidae</taxon>
        <taxon>Paratrimastix</taxon>
    </lineage>
</organism>
<reference evidence="1" key="1">
    <citation type="journal article" date="2022" name="bioRxiv">
        <title>Genomics of Preaxostyla Flagellates Illuminates Evolutionary Transitions and the Path Towards Mitochondrial Loss.</title>
        <authorList>
            <person name="Novak L.V.F."/>
            <person name="Treitli S.C."/>
            <person name="Pyrih J."/>
            <person name="Halakuc P."/>
            <person name="Pipaliya S.V."/>
            <person name="Vacek V."/>
            <person name="Brzon O."/>
            <person name="Soukal P."/>
            <person name="Eme L."/>
            <person name="Dacks J.B."/>
            <person name="Karnkowska A."/>
            <person name="Elias M."/>
            <person name="Hampl V."/>
        </authorList>
    </citation>
    <scope>NUCLEOTIDE SEQUENCE</scope>
    <source>
        <strain evidence="1">RCP-MX</strain>
    </source>
</reference>
<name>A0ABQ8USP2_9EUKA</name>
<keyword evidence="2" id="KW-1185">Reference proteome</keyword>
<evidence type="ECO:0000313" key="1">
    <source>
        <dbReference type="EMBL" id="KAJ4460550.1"/>
    </source>
</evidence>
<dbReference type="EMBL" id="JAPMOS010000012">
    <property type="protein sequence ID" value="KAJ4460550.1"/>
    <property type="molecule type" value="Genomic_DNA"/>
</dbReference>
<proteinExistence type="predicted"/>
<protein>
    <submittedName>
        <fullName evidence="1">Glucosamine-6-phosphate deaminase 1</fullName>
    </submittedName>
</protein>
<gene>
    <name evidence="1" type="ORF">PAPYR_3177</name>
</gene>
<comment type="caution">
    <text evidence="1">The sequence shown here is derived from an EMBL/GenBank/DDBJ whole genome shotgun (WGS) entry which is preliminary data.</text>
</comment>
<dbReference type="InterPro" id="IPR018321">
    <property type="entry name" value="Glucosamine6P_isomerase_CS"/>
</dbReference>